<dbReference type="PANTHER" id="PTHR34773:SF1">
    <property type="entry name" value="FLAGELLAR SECRETION CHAPERONE FLIS"/>
    <property type="match status" value="1"/>
</dbReference>
<dbReference type="NCBIfam" id="TIGR00208">
    <property type="entry name" value="fliS"/>
    <property type="match status" value="1"/>
</dbReference>
<dbReference type="Proteomes" id="UP000036902">
    <property type="component" value="Chromosome"/>
</dbReference>
<reference evidence="8" key="1">
    <citation type="submission" date="2016-03" db="EMBL/GenBank/DDBJ databases">
        <authorList>
            <person name="Ma C."/>
            <person name="Zhou S."/>
            <person name="Yang G."/>
        </authorList>
    </citation>
    <scope>NUCLEOTIDE SEQUENCE [LARGE SCALE GENOMIC DNA]</scope>
    <source>
        <strain evidence="8">SgZ-1</strain>
    </source>
</reference>
<evidence type="ECO:0000313" key="7">
    <source>
        <dbReference type="EMBL" id="AMO35699.1"/>
    </source>
</evidence>
<evidence type="ECO:0000256" key="4">
    <source>
        <dbReference type="ARBA" id="ARBA00022795"/>
    </source>
</evidence>
<dbReference type="Gene3D" id="1.20.120.340">
    <property type="entry name" value="Flagellar protein FliS"/>
    <property type="match status" value="1"/>
</dbReference>
<evidence type="ECO:0000256" key="2">
    <source>
        <dbReference type="ARBA" id="ARBA00008787"/>
    </source>
</evidence>
<dbReference type="STRING" id="1134435.AC731_001285"/>
<keyword evidence="5" id="KW-0143">Chaperone</keyword>
<evidence type="ECO:0000256" key="5">
    <source>
        <dbReference type="ARBA" id="ARBA00023186"/>
    </source>
</evidence>
<sequence>MFGTSFANRAAAYARVGNQTSVESASPHKLILMLYDGALVALRTASVAMQGKDIPTKGKSISKAIDIVMNGLKVSLDLKAGGELAERLDALYEYMADRLLHANLHNNQAALDEVIGLLESLREAWAAIADQVSG</sequence>
<dbReference type="RefSeq" id="WP_048708770.1">
    <property type="nucleotide sequence ID" value="NZ_CP014646.1"/>
</dbReference>
<keyword evidence="7" id="KW-0282">Flagellum</keyword>
<keyword evidence="7" id="KW-0969">Cilium</keyword>
<keyword evidence="7" id="KW-0966">Cell projection</keyword>
<dbReference type="KEGG" id="thu:AC731_001285"/>
<evidence type="ECO:0000256" key="6">
    <source>
        <dbReference type="PIRNR" id="PIRNR039090"/>
    </source>
</evidence>
<dbReference type="InterPro" id="IPR003713">
    <property type="entry name" value="FliS"/>
</dbReference>
<evidence type="ECO:0000256" key="1">
    <source>
        <dbReference type="ARBA" id="ARBA00004514"/>
    </source>
</evidence>
<organism evidence="7 8">
    <name type="scientific">Thauera humireducens</name>
    <dbReference type="NCBI Taxonomy" id="1134435"/>
    <lineage>
        <taxon>Bacteria</taxon>
        <taxon>Pseudomonadati</taxon>
        <taxon>Pseudomonadota</taxon>
        <taxon>Betaproteobacteria</taxon>
        <taxon>Rhodocyclales</taxon>
        <taxon>Zoogloeaceae</taxon>
        <taxon>Thauera</taxon>
    </lineage>
</organism>
<dbReference type="SUPFAM" id="SSF101116">
    <property type="entry name" value="Flagellar export chaperone FliS"/>
    <property type="match status" value="1"/>
</dbReference>
<keyword evidence="4 6" id="KW-1005">Bacterial flagellum biogenesis</keyword>
<comment type="similarity">
    <text evidence="2 6">Belongs to the FliS family.</text>
</comment>
<dbReference type="AlphaFoldDB" id="A0A140ID74"/>
<keyword evidence="8" id="KW-1185">Reference proteome</keyword>
<keyword evidence="3 6" id="KW-0963">Cytoplasm</keyword>
<accession>A0A140ID74</accession>
<evidence type="ECO:0000313" key="8">
    <source>
        <dbReference type="Proteomes" id="UP000036902"/>
    </source>
</evidence>
<dbReference type="PIRSF" id="PIRSF039090">
    <property type="entry name" value="Flis"/>
    <property type="match status" value="1"/>
</dbReference>
<protein>
    <recommendedName>
        <fullName evidence="6">Flagellar secretion chaperone FliS</fullName>
    </recommendedName>
</protein>
<comment type="subcellular location">
    <subcellularLocation>
        <location evidence="1 6">Cytoplasm</location>
        <location evidence="1 6">Cytosol</location>
    </subcellularLocation>
</comment>
<evidence type="ECO:0000256" key="3">
    <source>
        <dbReference type="ARBA" id="ARBA00022490"/>
    </source>
</evidence>
<dbReference type="GO" id="GO:0044780">
    <property type="term" value="P:bacterial-type flagellum assembly"/>
    <property type="evidence" value="ECO:0007669"/>
    <property type="project" value="InterPro"/>
</dbReference>
<name>A0A140ID74_9RHOO</name>
<dbReference type="GO" id="GO:0005829">
    <property type="term" value="C:cytosol"/>
    <property type="evidence" value="ECO:0007669"/>
    <property type="project" value="UniProtKB-SubCell"/>
</dbReference>
<gene>
    <name evidence="7" type="ORF">AC731_001285</name>
</gene>
<dbReference type="GO" id="GO:0071973">
    <property type="term" value="P:bacterial-type flagellum-dependent cell motility"/>
    <property type="evidence" value="ECO:0007669"/>
    <property type="project" value="TreeGrafter"/>
</dbReference>
<dbReference type="EMBL" id="CP014646">
    <property type="protein sequence ID" value="AMO35699.1"/>
    <property type="molecule type" value="Genomic_DNA"/>
</dbReference>
<proteinExistence type="inferred from homology"/>
<dbReference type="Pfam" id="PF02561">
    <property type="entry name" value="FliS"/>
    <property type="match status" value="1"/>
</dbReference>
<dbReference type="InterPro" id="IPR036584">
    <property type="entry name" value="FliS_sf"/>
</dbReference>
<dbReference type="CDD" id="cd16098">
    <property type="entry name" value="FliS"/>
    <property type="match status" value="1"/>
</dbReference>
<dbReference type="PANTHER" id="PTHR34773">
    <property type="entry name" value="FLAGELLAR SECRETION CHAPERONE FLIS"/>
    <property type="match status" value="1"/>
</dbReference>